<dbReference type="EMBL" id="UGGO01000001">
    <property type="protein sequence ID" value="STQ45166.1"/>
    <property type="molecule type" value="Genomic_DNA"/>
</dbReference>
<evidence type="ECO:0000313" key="4">
    <source>
        <dbReference type="EMBL" id="STQ45166.1"/>
    </source>
</evidence>
<evidence type="ECO:0000256" key="2">
    <source>
        <dbReference type="SAM" id="SignalP"/>
    </source>
</evidence>
<dbReference type="Pfam" id="PF00497">
    <property type="entry name" value="SBP_bac_3"/>
    <property type="match status" value="1"/>
</dbReference>
<feature type="domain" description="Solute-binding protein family 3/N-terminal" evidence="3">
    <location>
        <begin position="60"/>
        <end position="151"/>
    </location>
</feature>
<feature type="region of interest" description="Disordered" evidence="1">
    <location>
        <begin position="280"/>
        <end position="300"/>
    </location>
</feature>
<dbReference type="SUPFAM" id="SSF53850">
    <property type="entry name" value="Periplasmic binding protein-like II"/>
    <property type="match status" value="1"/>
</dbReference>
<proteinExistence type="predicted"/>
<reference evidence="4 5" key="1">
    <citation type="submission" date="2018-06" db="EMBL/GenBank/DDBJ databases">
        <authorList>
            <consortium name="Pathogen Informatics"/>
            <person name="Doyle S."/>
        </authorList>
    </citation>
    <scope>NUCLEOTIDE SEQUENCE [LARGE SCALE GENOMIC DNA]</scope>
    <source>
        <strain evidence="4 5">NCTC12157</strain>
    </source>
</reference>
<feature type="chain" id="PRO_5016747358" evidence="2">
    <location>
        <begin position="19"/>
        <end position="300"/>
    </location>
</feature>
<accession>A0A377NGR7</accession>
<name>A0A377NGR7_9GAMM</name>
<protein>
    <submittedName>
        <fullName evidence="4">Virulence sensor protein BvgS</fullName>
        <ecNumber evidence="4">2.7.13.3</ecNumber>
    </submittedName>
</protein>
<gene>
    <name evidence="4" type="primary">bvgS_1</name>
    <name evidence="4" type="ORF">NCTC12157_02893</name>
</gene>
<dbReference type="InterPro" id="IPR001638">
    <property type="entry name" value="Solute-binding_3/MltF_N"/>
</dbReference>
<dbReference type="Proteomes" id="UP000254304">
    <property type="component" value="Unassembled WGS sequence"/>
</dbReference>
<evidence type="ECO:0000256" key="1">
    <source>
        <dbReference type="SAM" id="MobiDB-lite"/>
    </source>
</evidence>
<organism evidence="4 5">
    <name type="scientific">Ewingella americana</name>
    <dbReference type="NCBI Taxonomy" id="41202"/>
    <lineage>
        <taxon>Bacteria</taxon>
        <taxon>Pseudomonadati</taxon>
        <taxon>Pseudomonadota</taxon>
        <taxon>Gammaproteobacteria</taxon>
        <taxon>Enterobacterales</taxon>
        <taxon>Yersiniaceae</taxon>
        <taxon>Ewingella</taxon>
    </lineage>
</organism>
<dbReference type="AlphaFoldDB" id="A0A377NGR7"/>
<evidence type="ECO:0000313" key="5">
    <source>
        <dbReference type="Proteomes" id="UP000254304"/>
    </source>
</evidence>
<dbReference type="Gene3D" id="3.40.190.10">
    <property type="entry name" value="Periplasmic binding protein-like II"/>
    <property type="match status" value="2"/>
</dbReference>
<dbReference type="EC" id="2.7.13.3" evidence="4"/>
<dbReference type="CDD" id="cd13705">
    <property type="entry name" value="PBP2_BvgS_D1"/>
    <property type="match status" value="1"/>
</dbReference>
<feature type="signal peptide" evidence="2">
    <location>
        <begin position="1"/>
        <end position="18"/>
    </location>
</feature>
<keyword evidence="2" id="KW-0732">Signal</keyword>
<keyword evidence="4" id="KW-0808">Transferase</keyword>
<sequence length="300" mass="33349">MLKVLFVLLLTLSMSVLAAAPPQQLMIYSRQPQPELKFQLSDADWRWLGIKKELTVATWEPQNQPMDIVVAPATFEGISADYLQIVSRQLGVQPRPVRFNSRAEALMAVESGQVDMMIDDHGSPDIDLKRFAASVSYLPNHPALVTKEVNGMDKPAPGKPFSLVVAKDYLSDAQIKKLYPDALITRFPSSQSAISALAYRHYDYLLGNMANVSFFIDRNYSNSLSVVSVSPRSRRRGALCDAQRQRRAIARGEQRAGRRHPAATGRHHQLMVPWPGLLLPAPTGENDAPRAAVDQRKSGH</sequence>
<dbReference type="GO" id="GO:0004673">
    <property type="term" value="F:protein histidine kinase activity"/>
    <property type="evidence" value="ECO:0007669"/>
    <property type="project" value="UniProtKB-EC"/>
</dbReference>
<dbReference type="InterPro" id="IPR049870">
    <property type="entry name" value="BvgS-like_periplasmic1"/>
</dbReference>
<evidence type="ECO:0000259" key="3">
    <source>
        <dbReference type="Pfam" id="PF00497"/>
    </source>
</evidence>